<name>A0ABS2M5F8_9ACTN</name>
<organism evidence="3 4">
    <name type="scientific">Nocardioides salarius</name>
    <dbReference type="NCBI Taxonomy" id="374513"/>
    <lineage>
        <taxon>Bacteria</taxon>
        <taxon>Bacillati</taxon>
        <taxon>Actinomycetota</taxon>
        <taxon>Actinomycetes</taxon>
        <taxon>Propionibacteriales</taxon>
        <taxon>Nocardioidaceae</taxon>
        <taxon>Nocardioides</taxon>
    </lineage>
</organism>
<dbReference type="PANTHER" id="PTHR43792">
    <property type="entry name" value="GNAT FAMILY, PUTATIVE (AFU_ORTHOLOGUE AFUA_3G00765)-RELATED-RELATED"/>
    <property type="match status" value="1"/>
</dbReference>
<dbReference type="PANTHER" id="PTHR43792:SF1">
    <property type="entry name" value="N-ACETYLTRANSFERASE DOMAIN-CONTAINING PROTEIN"/>
    <property type="match status" value="1"/>
</dbReference>
<dbReference type="InterPro" id="IPR016181">
    <property type="entry name" value="Acyl_CoA_acyltransferase"/>
</dbReference>
<dbReference type="EMBL" id="JAFBBZ010000001">
    <property type="protein sequence ID" value="MBM7506424.1"/>
    <property type="molecule type" value="Genomic_DNA"/>
</dbReference>
<proteinExistence type="predicted"/>
<accession>A0ABS2M5F8</accession>
<evidence type="ECO:0000256" key="1">
    <source>
        <dbReference type="SAM" id="MobiDB-lite"/>
    </source>
</evidence>
<feature type="region of interest" description="Disordered" evidence="1">
    <location>
        <begin position="1"/>
        <end position="23"/>
    </location>
</feature>
<gene>
    <name evidence="3" type="ORF">JOE61_000238</name>
</gene>
<keyword evidence="4" id="KW-1185">Reference proteome</keyword>
<evidence type="ECO:0000313" key="3">
    <source>
        <dbReference type="EMBL" id="MBM7506424.1"/>
    </source>
</evidence>
<comment type="caution">
    <text evidence="3">The sequence shown here is derived from an EMBL/GenBank/DDBJ whole genome shotgun (WGS) entry which is preliminary data.</text>
</comment>
<feature type="domain" description="N-acetyltransferase" evidence="2">
    <location>
        <begin position="19"/>
        <end position="187"/>
    </location>
</feature>
<dbReference type="Pfam" id="PF13302">
    <property type="entry name" value="Acetyltransf_3"/>
    <property type="match status" value="1"/>
</dbReference>
<dbReference type="Proteomes" id="UP000732378">
    <property type="component" value="Unassembled WGS sequence"/>
</dbReference>
<dbReference type="RefSeq" id="WP_193670773.1">
    <property type="nucleotide sequence ID" value="NZ_JACDTV010000018.1"/>
</dbReference>
<sequence>MDAPHPLAGLRWPRPTDRASLRPAEPDDVEAVWAYRRRDDVGRWLGGRTEDLDAFREWYARPDRLAKTLLVEHDGRVVGDLMVSVGDGWAQLDVAGRAHAVEADLGWVLDPAYAGRGLATEALEAVLAICFDDLGLRRVTADCFAANSPSWRLMERVGMRREAHRVAESLHRDLGWVDSYAYALLADEWRARLTDAGRPGATRSPAG</sequence>
<dbReference type="SUPFAM" id="SSF55729">
    <property type="entry name" value="Acyl-CoA N-acyltransferases (Nat)"/>
    <property type="match status" value="1"/>
</dbReference>
<evidence type="ECO:0000259" key="2">
    <source>
        <dbReference type="PROSITE" id="PS51186"/>
    </source>
</evidence>
<protein>
    <submittedName>
        <fullName evidence="3">RimJ/RimL family protein N-acetyltransferase</fullName>
    </submittedName>
</protein>
<dbReference type="PROSITE" id="PS51186">
    <property type="entry name" value="GNAT"/>
    <property type="match status" value="1"/>
</dbReference>
<reference evidence="3 4" key="1">
    <citation type="submission" date="2021-01" db="EMBL/GenBank/DDBJ databases">
        <title>Sequencing the genomes of 1000 actinobacteria strains.</title>
        <authorList>
            <person name="Klenk H.-P."/>
        </authorList>
    </citation>
    <scope>NUCLEOTIDE SEQUENCE [LARGE SCALE GENOMIC DNA]</scope>
    <source>
        <strain evidence="3 4">DSM 18239</strain>
    </source>
</reference>
<dbReference type="Gene3D" id="3.40.630.30">
    <property type="match status" value="1"/>
</dbReference>
<dbReference type="InterPro" id="IPR051531">
    <property type="entry name" value="N-acetyltransferase"/>
</dbReference>
<dbReference type="InterPro" id="IPR000182">
    <property type="entry name" value="GNAT_dom"/>
</dbReference>
<evidence type="ECO:0000313" key="4">
    <source>
        <dbReference type="Proteomes" id="UP000732378"/>
    </source>
</evidence>